<dbReference type="Pfam" id="PF01934">
    <property type="entry name" value="HepT-like"/>
    <property type="match status" value="1"/>
</dbReference>
<dbReference type="PANTHER" id="PTHR34139">
    <property type="entry name" value="UPF0331 PROTEIN MJ0127"/>
    <property type="match status" value="1"/>
</dbReference>
<evidence type="ECO:0000256" key="1">
    <source>
        <dbReference type="ARBA" id="ARBA00022553"/>
    </source>
</evidence>
<dbReference type="InterPro" id="IPR008201">
    <property type="entry name" value="HepT-like"/>
</dbReference>
<evidence type="ECO:0008006" key="8">
    <source>
        <dbReference type="Google" id="ProtNLM"/>
    </source>
</evidence>
<evidence type="ECO:0000256" key="4">
    <source>
        <dbReference type="ARBA" id="ARBA00022741"/>
    </source>
</evidence>
<evidence type="ECO:0000313" key="7">
    <source>
        <dbReference type="Proteomes" id="UP000002221"/>
    </source>
</evidence>
<organism evidence="6 7">
    <name type="scientific">Rhodothermus marinus (strain ATCC 43812 / DSM 4252 / R-10)</name>
    <name type="common">Rhodothermus obamensis</name>
    <dbReference type="NCBI Taxonomy" id="518766"/>
    <lineage>
        <taxon>Bacteria</taxon>
        <taxon>Pseudomonadati</taxon>
        <taxon>Rhodothermota</taxon>
        <taxon>Rhodothermia</taxon>
        <taxon>Rhodothermales</taxon>
        <taxon>Rhodothermaceae</taxon>
        <taxon>Rhodothermus</taxon>
    </lineage>
</organism>
<keyword evidence="3" id="KW-0540">Nuclease</keyword>
<keyword evidence="7" id="KW-1185">Reference proteome</keyword>
<keyword evidence="4" id="KW-0547">Nucleotide-binding</keyword>
<evidence type="ECO:0000256" key="2">
    <source>
        <dbReference type="ARBA" id="ARBA00022649"/>
    </source>
</evidence>
<dbReference type="AlphaFoldDB" id="D0MFB7"/>
<proteinExistence type="predicted"/>
<dbReference type="RefSeq" id="WP_012844983.1">
    <property type="nucleotide sequence ID" value="NC_013501.1"/>
</dbReference>
<accession>D0MFB7</accession>
<protein>
    <recommendedName>
        <fullName evidence="8">DUF86 domain-containing protein</fullName>
    </recommendedName>
</protein>
<keyword evidence="2" id="KW-1277">Toxin-antitoxin system</keyword>
<keyword evidence="1" id="KW-0597">Phosphoprotein</keyword>
<dbReference type="Proteomes" id="UP000002221">
    <property type="component" value="Chromosome"/>
</dbReference>
<dbReference type="OrthoDB" id="955324at2"/>
<dbReference type="InterPro" id="IPR051813">
    <property type="entry name" value="HepT_RNase_toxin"/>
</dbReference>
<dbReference type="GO" id="GO:0004540">
    <property type="term" value="F:RNA nuclease activity"/>
    <property type="evidence" value="ECO:0007669"/>
    <property type="project" value="InterPro"/>
</dbReference>
<dbReference type="eggNOG" id="COG2361">
    <property type="taxonomic scope" value="Bacteria"/>
</dbReference>
<dbReference type="HOGENOM" id="CLU_142825_3_3_10"/>
<dbReference type="PANTHER" id="PTHR34139:SF1">
    <property type="entry name" value="RNASE MJ1380-RELATED"/>
    <property type="match status" value="1"/>
</dbReference>
<name>D0MFB7_RHOM4</name>
<reference evidence="6 7" key="1">
    <citation type="journal article" date="2009" name="Stand. Genomic Sci.">
        <title>Complete genome sequence of Rhodothermus marinus type strain (R-10).</title>
        <authorList>
            <person name="Nolan M."/>
            <person name="Tindall B.J."/>
            <person name="Pomrenke H."/>
            <person name="Lapidus A."/>
            <person name="Copeland A."/>
            <person name="Glavina Del Rio T."/>
            <person name="Lucas S."/>
            <person name="Chen F."/>
            <person name="Tice H."/>
            <person name="Cheng J.F."/>
            <person name="Saunders E."/>
            <person name="Han C."/>
            <person name="Bruce D."/>
            <person name="Goodwin L."/>
            <person name="Chain P."/>
            <person name="Pitluck S."/>
            <person name="Ovchinikova G."/>
            <person name="Pati A."/>
            <person name="Ivanova N."/>
            <person name="Mavromatis K."/>
            <person name="Chen A."/>
            <person name="Palaniappan K."/>
            <person name="Land M."/>
            <person name="Hauser L."/>
            <person name="Chang Y.J."/>
            <person name="Jeffries C.D."/>
            <person name="Brettin T."/>
            <person name="Goker M."/>
            <person name="Bristow J."/>
            <person name="Eisen J.A."/>
            <person name="Markowitz V."/>
            <person name="Hugenholtz P."/>
            <person name="Kyrpides N.C."/>
            <person name="Klenk H.P."/>
            <person name="Detter J.C."/>
        </authorList>
    </citation>
    <scope>NUCLEOTIDE SEQUENCE [LARGE SCALE GENOMIC DNA]</scope>
    <source>
        <strain evidence="7">ATCC 43812 / DSM 4252 / R-10</strain>
    </source>
</reference>
<dbReference type="GO" id="GO:0000166">
    <property type="term" value="F:nucleotide binding"/>
    <property type="evidence" value="ECO:0007669"/>
    <property type="project" value="UniProtKB-KW"/>
</dbReference>
<dbReference type="GO" id="GO:0110001">
    <property type="term" value="C:toxin-antitoxin complex"/>
    <property type="evidence" value="ECO:0007669"/>
    <property type="project" value="InterPro"/>
</dbReference>
<evidence type="ECO:0000313" key="6">
    <source>
        <dbReference type="EMBL" id="ACY49373.1"/>
    </source>
</evidence>
<evidence type="ECO:0000256" key="3">
    <source>
        <dbReference type="ARBA" id="ARBA00022722"/>
    </source>
</evidence>
<sequence>MSRRRRDIDYLQDIHESLRRIQHFAEGLTFEAFLEDIKTQDAILRNFEVIGEATKQLSETLRTYYAQFSWRELARMRDKLIHHYFGVSYEIVWQVVQEVPQLLSEIERILRDFERS</sequence>
<keyword evidence="5" id="KW-0378">Hydrolase</keyword>
<gene>
    <name evidence="6" type="ordered locus">Rmar_2496</name>
</gene>
<dbReference type="GO" id="GO:0016787">
    <property type="term" value="F:hydrolase activity"/>
    <property type="evidence" value="ECO:0007669"/>
    <property type="project" value="UniProtKB-KW"/>
</dbReference>
<dbReference type="STRING" id="518766.Rmar_2496"/>
<dbReference type="KEGG" id="rmr:Rmar_2496"/>
<evidence type="ECO:0000256" key="5">
    <source>
        <dbReference type="ARBA" id="ARBA00022801"/>
    </source>
</evidence>
<dbReference type="EMBL" id="CP001807">
    <property type="protein sequence ID" value="ACY49373.1"/>
    <property type="molecule type" value="Genomic_DNA"/>
</dbReference>